<dbReference type="EMBL" id="CP017315">
    <property type="protein sequence ID" value="AQS41769.1"/>
    <property type="molecule type" value="Genomic_DNA"/>
</dbReference>
<keyword evidence="6 8" id="KW-1133">Transmembrane helix</keyword>
<dbReference type="InterPro" id="IPR043429">
    <property type="entry name" value="ArtM/GltK/GlnP/TcyL/YhdX-like"/>
</dbReference>
<proteinExistence type="inferred from homology"/>
<comment type="similarity">
    <text evidence="2">Belongs to the binding-protein-dependent transport system permease family. HisMQ subfamily.</text>
</comment>
<dbReference type="STRING" id="1902579.BHV28_10810"/>
<feature type="transmembrane region" description="Helical" evidence="8">
    <location>
        <begin position="52"/>
        <end position="71"/>
    </location>
</feature>
<feature type="transmembrane region" description="Helical" evidence="8">
    <location>
        <begin position="205"/>
        <end position="227"/>
    </location>
</feature>
<dbReference type="Pfam" id="PF00528">
    <property type="entry name" value="BPD_transp_1"/>
    <property type="match status" value="1"/>
</dbReference>
<evidence type="ECO:0000256" key="5">
    <source>
        <dbReference type="ARBA" id="ARBA00022692"/>
    </source>
</evidence>
<comment type="subcellular location">
    <subcellularLocation>
        <location evidence="1">Cell inner membrane</location>
        <topology evidence="1">Multi-pass membrane protein</topology>
    </subcellularLocation>
    <subcellularLocation>
        <location evidence="8">Cell membrane</location>
        <topology evidence="8">Multi-pass membrane protein</topology>
    </subcellularLocation>
</comment>
<dbReference type="InterPro" id="IPR035906">
    <property type="entry name" value="MetI-like_sf"/>
</dbReference>
<dbReference type="SUPFAM" id="SSF161098">
    <property type="entry name" value="MetI-like"/>
    <property type="match status" value="1"/>
</dbReference>
<evidence type="ECO:0000313" key="11">
    <source>
        <dbReference type="Proteomes" id="UP000188912"/>
    </source>
</evidence>
<dbReference type="Proteomes" id="UP000188912">
    <property type="component" value="Chromosome"/>
</dbReference>
<dbReference type="GO" id="GO:0006865">
    <property type="term" value="P:amino acid transport"/>
    <property type="evidence" value="ECO:0007669"/>
    <property type="project" value="TreeGrafter"/>
</dbReference>
<feature type="transmembrane region" description="Helical" evidence="8">
    <location>
        <begin position="20"/>
        <end position="40"/>
    </location>
</feature>
<evidence type="ECO:0000256" key="2">
    <source>
        <dbReference type="ARBA" id="ARBA00010072"/>
    </source>
</evidence>
<dbReference type="GO" id="GO:0022857">
    <property type="term" value="F:transmembrane transporter activity"/>
    <property type="evidence" value="ECO:0007669"/>
    <property type="project" value="InterPro"/>
</dbReference>
<dbReference type="InterPro" id="IPR000515">
    <property type="entry name" value="MetI-like"/>
</dbReference>
<dbReference type="GO" id="GO:0043190">
    <property type="term" value="C:ATP-binding cassette (ABC) transporter complex"/>
    <property type="evidence" value="ECO:0007669"/>
    <property type="project" value="InterPro"/>
</dbReference>
<keyword evidence="4" id="KW-1003">Cell membrane</keyword>
<evidence type="ECO:0000256" key="7">
    <source>
        <dbReference type="ARBA" id="ARBA00023136"/>
    </source>
</evidence>
<name>A0A1U9JV85_9HYPH</name>
<organism evidence="10 11">
    <name type="scientific">Candidatus Tokpelaia hoelldobleri</name>
    <dbReference type="NCBI Taxonomy" id="1902579"/>
    <lineage>
        <taxon>Bacteria</taxon>
        <taxon>Pseudomonadati</taxon>
        <taxon>Pseudomonadota</taxon>
        <taxon>Alphaproteobacteria</taxon>
        <taxon>Hyphomicrobiales</taxon>
        <taxon>Candidatus Tokpelaia</taxon>
    </lineage>
</organism>
<dbReference type="PROSITE" id="PS50928">
    <property type="entry name" value="ABC_TM1"/>
    <property type="match status" value="1"/>
</dbReference>
<evidence type="ECO:0000256" key="6">
    <source>
        <dbReference type="ARBA" id="ARBA00022989"/>
    </source>
</evidence>
<feature type="transmembrane region" description="Helical" evidence="8">
    <location>
        <begin position="91"/>
        <end position="117"/>
    </location>
</feature>
<evidence type="ECO:0000313" key="10">
    <source>
        <dbReference type="EMBL" id="AQS41769.1"/>
    </source>
</evidence>
<feature type="domain" description="ABC transmembrane type-1" evidence="9">
    <location>
        <begin position="14"/>
        <end position="224"/>
    </location>
</feature>
<keyword evidence="3 8" id="KW-0813">Transport</keyword>
<keyword evidence="5 8" id="KW-0812">Transmembrane</keyword>
<dbReference type="InterPro" id="IPR010065">
    <property type="entry name" value="AA_ABC_transptr_permease_3TM"/>
</dbReference>
<accession>A0A1U9JV85</accession>
<dbReference type="PANTHER" id="PTHR30614:SF47">
    <property type="entry name" value="ABC TRANSPORTER PERMEASE"/>
    <property type="match status" value="1"/>
</dbReference>
<gene>
    <name evidence="10" type="ORF">BHV28_10810</name>
</gene>
<dbReference type="NCBIfam" id="TIGR01726">
    <property type="entry name" value="HEQRo_perm_3TM"/>
    <property type="match status" value="1"/>
</dbReference>
<sequence length="241" mass="26830">MLSGQYLEWIWQGYQVTVVLSLLSCLLASLMGAVLCAMRISPVSALNRLARAYIAVFRNTPLLVQLFFWYFGVSGFLPQVIKDWLLTPHEWRIASIAIYWPSYEFIYGFIGLAFYTAAYIAEELRAGIRTVAQGQKHAAYALGFKPLQAFFIVILPQAIRNAASPLAGQYMIALKNSSLAAAIGVSELFYVASQIETRSLMAFQVYFAVTLCYVATIGLIEAALLFAEMRGRKRPGQKVPS</sequence>
<evidence type="ECO:0000256" key="3">
    <source>
        <dbReference type="ARBA" id="ARBA00022448"/>
    </source>
</evidence>
<dbReference type="PANTHER" id="PTHR30614">
    <property type="entry name" value="MEMBRANE COMPONENT OF AMINO ACID ABC TRANSPORTER"/>
    <property type="match status" value="1"/>
</dbReference>
<evidence type="ECO:0000256" key="4">
    <source>
        <dbReference type="ARBA" id="ARBA00022475"/>
    </source>
</evidence>
<evidence type="ECO:0000256" key="8">
    <source>
        <dbReference type="RuleBase" id="RU363032"/>
    </source>
</evidence>
<keyword evidence="7 8" id="KW-0472">Membrane</keyword>
<feature type="transmembrane region" description="Helical" evidence="8">
    <location>
        <begin position="138"/>
        <end position="159"/>
    </location>
</feature>
<evidence type="ECO:0000259" key="9">
    <source>
        <dbReference type="PROSITE" id="PS50928"/>
    </source>
</evidence>
<dbReference type="KEGG" id="thd:BHV28_10810"/>
<reference evidence="10 11" key="2">
    <citation type="journal article" date="2016" name="Sci. Rep.">
        <title>The genome of Rhizobiales bacteria in predatory ants reveals urease gene functions but no genes for nitrogen fixation.</title>
        <authorList>
            <person name="Neuvonen M.M."/>
            <person name="Tamarit D."/>
            <person name="Naslund K."/>
            <person name="Liebig J."/>
            <person name="Feldhaar H."/>
            <person name="Moran N.A."/>
            <person name="Guy L."/>
            <person name="Andersson S.G."/>
        </authorList>
    </citation>
    <scope>NUCLEOTIDE SEQUENCE [LARGE SCALE GENOMIC DNA]</scope>
    <source>
        <strain evidence="10 11">Hsal</strain>
    </source>
</reference>
<reference evidence="10 11" key="1">
    <citation type="journal article" date="2010" name="Science">
        <title>Genomic comparison of the ants Camponotus floridanus and Harpegnathos saltator.</title>
        <authorList>
            <person name="Bonasio R."/>
            <person name="Zhang G."/>
            <person name="Ye C."/>
            <person name="Mutti N.S."/>
            <person name="Fang X."/>
            <person name="Qin N."/>
            <person name="Donahue G."/>
            <person name="Yang P."/>
            <person name="Li Q."/>
            <person name="Li C."/>
            <person name="Zhang P."/>
            <person name="Huang Z."/>
            <person name="Berger S.L."/>
            <person name="Reinberg D."/>
            <person name="Wang J."/>
            <person name="Liebig J."/>
        </authorList>
    </citation>
    <scope>NUCLEOTIDE SEQUENCE [LARGE SCALE GENOMIC DNA]</scope>
    <source>
        <strain evidence="10 11">Hsal</strain>
    </source>
</reference>
<dbReference type="Gene3D" id="1.10.3720.10">
    <property type="entry name" value="MetI-like"/>
    <property type="match status" value="1"/>
</dbReference>
<dbReference type="CDD" id="cd06261">
    <property type="entry name" value="TM_PBP2"/>
    <property type="match status" value="1"/>
</dbReference>
<evidence type="ECO:0000256" key="1">
    <source>
        <dbReference type="ARBA" id="ARBA00004429"/>
    </source>
</evidence>
<protein>
    <submittedName>
        <fullName evidence="10">His/Glu/Gln/Arg/opine family amino ABC transporter permease, 3-TM region</fullName>
    </submittedName>
</protein>
<keyword evidence="11" id="KW-1185">Reference proteome</keyword>
<dbReference type="AlphaFoldDB" id="A0A1U9JV85"/>